<dbReference type="PANTHER" id="PTHR11247:SF8">
    <property type="entry name" value="PALMITOYL-PROTEIN THIOESTERASE 1"/>
    <property type="match status" value="1"/>
</dbReference>
<name>A0AAD5M806_PYTIN</name>
<evidence type="ECO:0000313" key="5">
    <source>
        <dbReference type="Proteomes" id="UP001209570"/>
    </source>
</evidence>
<protein>
    <submittedName>
        <fullName evidence="4">Uncharacterized protein</fullName>
    </submittedName>
</protein>
<dbReference type="GO" id="GO:0005764">
    <property type="term" value="C:lysosome"/>
    <property type="evidence" value="ECO:0007669"/>
    <property type="project" value="TreeGrafter"/>
</dbReference>
<evidence type="ECO:0000256" key="1">
    <source>
        <dbReference type="ARBA" id="ARBA00022801"/>
    </source>
</evidence>
<comment type="caution">
    <text evidence="4">The sequence shown here is derived from an EMBL/GenBank/DDBJ whole genome shotgun (WGS) entry which is preliminary data.</text>
</comment>
<sequence>MSRLLATTLATLALLFVSSTQVQAQQPPQTQSVSSLPIIFFHGVTSSAQAGYFLQQNLSTPTRPFVALNFCEKECSVRDLPTQVSMAIEQLKTITSNDKRFDGGYIFIGHSQGGVLARAVIEQWNEHKVHTLISLAGAQNGIFYGPQPTDRVPTQVFLKALGPKMIPKELLDFESYSPEQVASGKMQIDFLRMLNNRTELQGRLSVANLPRSPVLRPWLSTNKFLPVINNVAPDSMADKQRRKRNFLKLQAAYFFASPADETLSPWQTAILGAYNEVKDMPTLEQGFARLRVVGVKETREYRDDTYGLRSLDRRGGLFLHTVQGVSHSCWVADSTPFGGSQECKFQPVFEEHLYPILSAHDEQSRDYEQNPRQQVKCRDD</sequence>
<reference evidence="4" key="1">
    <citation type="submission" date="2021-12" db="EMBL/GenBank/DDBJ databases">
        <title>Prjna785345.</title>
        <authorList>
            <person name="Rujirawat T."/>
            <person name="Krajaejun T."/>
        </authorList>
    </citation>
    <scope>NUCLEOTIDE SEQUENCE</scope>
    <source>
        <strain evidence="4">Pi057C3</strain>
    </source>
</reference>
<gene>
    <name evidence="4" type="ORF">P43SY_007052</name>
</gene>
<feature type="region of interest" description="Disordered" evidence="2">
    <location>
        <begin position="361"/>
        <end position="380"/>
    </location>
</feature>
<proteinExistence type="predicted"/>
<dbReference type="SUPFAM" id="SSF53474">
    <property type="entry name" value="alpha/beta-Hydrolases"/>
    <property type="match status" value="1"/>
</dbReference>
<dbReference type="InterPro" id="IPR029058">
    <property type="entry name" value="AB_hydrolase_fold"/>
</dbReference>
<dbReference type="EMBL" id="JAKCXM010000034">
    <property type="protein sequence ID" value="KAJ0406264.1"/>
    <property type="molecule type" value="Genomic_DNA"/>
</dbReference>
<dbReference type="Gene3D" id="3.40.50.1820">
    <property type="entry name" value="alpha/beta hydrolase"/>
    <property type="match status" value="1"/>
</dbReference>
<keyword evidence="1" id="KW-0378">Hydrolase</keyword>
<evidence type="ECO:0000313" key="4">
    <source>
        <dbReference type="EMBL" id="KAJ0406264.1"/>
    </source>
</evidence>
<organism evidence="4 5">
    <name type="scientific">Pythium insidiosum</name>
    <name type="common">Pythiosis disease agent</name>
    <dbReference type="NCBI Taxonomy" id="114742"/>
    <lineage>
        <taxon>Eukaryota</taxon>
        <taxon>Sar</taxon>
        <taxon>Stramenopiles</taxon>
        <taxon>Oomycota</taxon>
        <taxon>Peronosporomycetes</taxon>
        <taxon>Pythiales</taxon>
        <taxon>Pythiaceae</taxon>
        <taxon>Pythium</taxon>
    </lineage>
</organism>
<keyword evidence="3" id="KW-0732">Signal</keyword>
<feature type="signal peptide" evidence="3">
    <location>
        <begin position="1"/>
        <end position="24"/>
    </location>
</feature>
<evidence type="ECO:0000256" key="3">
    <source>
        <dbReference type="SAM" id="SignalP"/>
    </source>
</evidence>
<dbReference type="AlphaFoldDB" id="A0AAD5M806"/>
<dbReference type="PANTHER" id="PTHR11247">
    <property type="entry name" value="PALMITOYL-PROTEIN THIOESTERASE/DOLICHYLDIPHOSPHATASE 1"/>
    <property type="match status" value="1"/>
</dbReference>
<dbReference type="GO" id="GO:0016790">
    <property type="term" value="F:thiolester hydrolase activity"/>
    <property type="evidence" value="ECO:0007669"/>
    <property type="project" value="TreeGrafter"/>
</dbReference>
<dbReference type="Pfam" id="PF02089">
    <property type="entry name" value="Palm_thioest"/>
    <property type="match status" value="1"/>
</dbReference>
<evidence type="ECO:0000256" key="2">
    <source>
        <dbReference type="SAM" id="MobiDB-lite"/>
    </source>
</evidence>
<feature type="chain" id="PRO_5041938120" evidence="3">
    <location>
        <begin position="25"/>
        <end position="380"/>
    </location>
</feature>
<dbReference type="Proteomes" id="UP001209570">
    <property type="component" value="Unassembled WGS sequence"/>
</dbReference>
<keyword evidence="5" id="KW-1185">Reference proteome</keyword>
<accession>A0AAD5M806</accession>